<dbReference type="Proteomes" id="UP000009026">
    <property type="component" value="Chromosome"/>
</dbReference>
<feature type="region of interest" description="Disordered" evidence="1">
    <location>
        <begin position="149"/>
        <end position="192"/>
    </location>
</feature>
<keyword evidence="2" id="KW-0812">Transmembrane</keyword>
<evidence type="ECO:0000313" key="3">
    <source>
        <dbReference type="EMBL" id="AKQ64463.1"/>
    </source>
</evidence>
<organism evidence="3 4">
    <name type="scientific">Pseudomyxococcus hansupus</name>
    <dbReference type="NCBI Taxonomy" id="1297742"/>
    <lineage>
        <taxon>Bacteria</taxon>
        <taxon>Pseudomonadati</taxon>
        <taxon>Myxococcota</taxon>
        <taxon>Myxococcia</taxon>
        <taxon>Myxococcales</taxon>
        <taxon>Cystobacterineae</taxon>
        <taxon>Myxococcaceae</taxon>
        <taxon>Pseudomyxococcus</taxon>
    </lineage>
</organism>
<dbReference type="eggNOG" id="COG3030">
    <property type="taxonomic scope" value="Bacteria"/>
</dbReference>
<dbReference type="PANTHER" id="PTHR35335:SF1">
    <property type="entry name" value="UPF0716 PROTEIN FXSA"/>
    <property type="match status" value="1"/>
</dbReference>
<evidence type="ECO:0000313" key="4">
    <source>
        <dbReference type="Proteomes" id="UP000009026"/>
    </source>
</evidence>
<dbReference type="Pfam" id="PF04186">
    <property type="entry name" value="FxsA"/>
    <property type="match status" value="1"/>
</dbReference>
<accession>A0A0H4WSB7</accession>
<reference evidence="3 4" key="1">
    <citation type="journal article" date="2016" name="PLoS ONE">
        <title>Complete Genome Sequence and Comparative Genomics of a Novel Myxobacterium Myxococcus hansupus.</title>
        <authorList>
            <person name="Sharma G."/>
            <person name="Narwani T."/>
            <person name="Subramanian S."/>
        </authorList>
    </citation>
    <scope>NUCLEOTIDE SEQUENCE [LARGE SCALE GENOMIC DNA]</scope>
    <source>
        <strain evidence="4">mixupus</strain>
    </source>
</reference>
<dbReference type="AlphaFoldDB" id="A0A0H4WSB7"/>
<keyword evidence="2" id="KW-0472">Membrane</keyword>
<gene>
    <name evidence="3" type="ORF">A176_001375</name>
</gene>
<sequence length="192" mass="20575">MFRLLLITCIVLPILELYLLLAIGRQIGPLPTLAWVLVSGMVGAALSRRESRRVLRQAREAMARGQVPEEGLLSGVLVLAGGVLLIIPGVITDVTGLLLLLPPVRRLISARVRRTLERKMRDGSMHVTSFGGGAFGGGFHTSVGGPFPGGPVPRTPYTRAIEEDAGAPARRPQEPQAEVDAEFTEEGPGRRS</sequence>
<keyword evidence="4" id="KW-1185">Reference proteome</keyword>
<dbReference type="PANTHER" id="PTHR35335">
    <property type="entry name" value="UPF0716 PROTEIN FXSA"/>
    <property type="match status" value="1"/>
</dbReference>
<feature type="transmembrane region" description="Helical" evidence="2">
    <location>
        <begin position="32"/>
        <end position="51"/>
    </location>
</feature>
<feature type="transmembrane region" description="Helical" evidence="2">
    <location>
        <begin position="72"/>
        <end position="101"/>
    </location>
</feature>
<proteinExistence type="predicted"/>
<dbReference type="RefSeq" id="WP_002634323.1">
    <property type="nucleotide sequence ID" value="NZ_CP012109.1"/>
</dbReference>
<dbReference type="GO" id="GO:0016020">
    <property type="term" value="C:membrane"/>
    <property type="evidence" value="ECO:0007669"/>
    <property type="project" value="InterPro"/>
</dbReference>
<evidence type="ECO:0000256" key="2">
    <source>
        <dbReference type="SAM" id="Phobius"/>
    </source>
</evidence>
<dbReference type="KEGG" id="mym:A176_001375"/>
<name>A0A0H4WSB7_9BACT</name>
<protein>
    <submittedName>
        <fullName evidence="3">FxsA protein</fullName>
    </submittedName>
</protein>
<dbReference type="OrthoDB" id="9792788at2"/>
<dbReference type="EMBL" id="CP012109">
    <property type="protein sequence ID" value="AKQ64463.1"/>
    <property type="molecule type" value="Genomic_DNA"/>
</dbReference>
<dbReference type="InterPro" id="IPR007313">
    <property type="entry name" value="FxsA"/>
</dbReference>
<evidence type="ECO:0000256" key="1">
    <source>
        <dbReference type="SAM" id="MobiDB-lite"/>
    </source>
</evidence>
<dbReference type="STRING" id="1297742.A176_001375"/>
<dbReference type="PATRIC" id="fig|1297742.4.peg.1391"/>
<dbReference type="NCBIfam" id="NF008528">
    <property type="entry name" value="PRK11463.1-2"/>
    <property type="match status" value="1"/>
</dbReference>
<keyword evidence="2" id="KW-1133">Transmembrane helix</keyword>